<evidence type="ECO:0000259" key="1">
    <source>
        <dbReference type="PROSITE" id="PS50943"/>
    </source>
</evidence>
<dbReference type="SMART" id="SM00530">
    <property type="entry name" value="HTH_XRE"/>
    <property type="match status" value="1"/>
</dbReference>
<comment type="caution">
    <text evidence="2">The sequence shown here is derived from an EMBL/GenBank/DDBJ whole genome shotgun (WGS) entry which is preliminary data.</text>
</comment>
<reference evidence="2 3" key="1">
    <citation type="submission" date="2022-05" db="EMBL/GenBank/DDBJ databases">
        <title>Genome Resource of Streptomyces lavenduligriseus GA1-1, a Strain with Broad-Spectrum Antifungal Activity against Phytopathogenic Fungi.</title>
        <authorList>
            <person name="Qi D."/>
        </authorList>
    </citation>
    <scope>NUCLEOTIDE SEQUENCE [LARGE SCALE GENOMIC DNA]</scope>
    <source>
        <strain evidence="2 3">GA1-1</strain>
    </source>
</reference>
<dbReference type="RefSeq" id="WP_249493430.1">
    <property type="nucleotide sequence ID" value="NZ_JAMCCK010000088.1"/>
</dbReference>
<protein>
    <submittedName>
        <fullName evidence="2">Scr1 family TA system antitoxin-like transcriptional regulator</fullName>
    </submittedName>
</protein>
<dbReference type="Gene3D" id="1.10.260.40">
    <property type="entry name" value="lambda repressor-like DNA-binding domains"/>
    <property type="match status" value="1"/>
</dbReference>
<dbReference type="InterPro" id="IPR010982">
    <property type="entry name" value="Lambda_DNA-bd_dom_sf"/>
</dbReference>
<feature type="domain" description="HTH cro/C1-type" evidence="1">
    <location>
        <begin position="42"/>
        <end position="96"/>
    </location>
</feature>
<dbReference type="Pfam" id="PF19054">
    <property type="entry name" value="DUF5753"/>
    <property type="match status" value="1"/>
</dbReference>
<proteinExistence type="predicted"/>
<evidence type="ECO:0000313" key="3">
    <source>
        <dbReference type="Proteomes" id="UP001202052"/>
    </source>
</evidence>
<keyword evidence="3" id="KW-1185">Reference proteome</keyword>
<dbReference type="InterPro" id="IPR001387">
    <property type="entry name" value="Cro/C1-type_HTH"/>
</dbReference>
<dbReference type="PROSITE" id="PS50943">
    <property type="entry name" value="HTH_CROC1"/>
    <property type="match status" value="1"/>
</dbReference>
<dbReference type="Pfam" id="PF13560">
    <property type="entry name" value="HTH_31"/>
    <property type="match status" value="1"/>
</dbReference>
<sequence length="335" mass="36877">MKPPARPSRVVEAGSGTGLLHPVAPVTADSAAPIEIVLGVYLRALRLALGRSLTDAARSGRMSRAALSRLERMDIPLSVRTLRSLLQSYGVEARDVQYLSQHLPPDVPGARHLTALQRRAEGESEPGNLARRGRWDMWVDVAGDEAVARYAAVTWAASESVQYTMSRIPPGFRTPAYQAAITDPGRCLESDEPAEVPFWLAHATRNPFQRQVLLLDDTVLDRPVGTPEVMAEQLRHLLGLMDGRPGYRPVTIRVLPHAAPNDEAFQLAGEVGLLTVYGHWLIAGMNLAPWYEARSGYAHAVRDSLHRAVQQADDGRRSYDLIRQAADRWARKAAP</sequence>
<organism evidence="2 3">
    <name type="scientific">Streptomyces lavenduligriseus</name>
    <dbReference type="NCBI Taxonomy" id="67315"/>
    <lineage>
        <taxon>Bacteria</taxon>
        <taxon>Bacillati</taxon>
        <taxon>Actinomycetota</taxon>
        <taxon>Actinomycetes</taxon>
        <taxon>Kitasatosporales</taxon>
        <taxon>Streptomycetaceae</taxon>
        <taxon>Streptomyces</taxon>
    </lineage>
</organism>
<dbReference type="Proteomes" id="UP001202052">
    <property type="component" value="Unassembled WGS sequence"/>
</dbReference>
<evidence type="ECO:0000313" key="2">
    <source>
        <dbReference type="EMBL" id="MCL3998871.1"/>
    </source>
</evidence>
<dbReference type="CDD" id="cd00093">
    <property type="entry name" value="HTH_XRE"/>
    <property type="match status" value="1"/>
</dbReference>
<dbReference type="EMBL" id="JAMCCK010000088">
    <property type="protein sequence ID" value="MCL3998871.1"/>
    <property type="molecule type" value="Genomic_DNA"/>
</dbReference>
<gene>
    <name evidence="2" type="ORF">M4438_36175</name>
</gene>
<name>A0ABT0P5P7_9ACTN</name>
<dbReference type="InterPro" id="IPR043917">
    <property type="entry name" value="DUF5753"/>
</dbReference>
<dbReference type="SUPFAM" id="SSF47413">
    <property type="entry name" value="lambda repressor-like DNA-binding domains"/>
    <property type="match status" value="1"/>
</dbReference>
<accession>A0ABT0P5P7</accession>